<dbReference type="Gene3D" id="2.10.90.10">
    <property type="entry name" value="Cystine-knot cytokines"/>
    <property type="match status" value="1"/>
</dbReference>
<accession>A0AAV1Q7Y9</accession>
<comment type="caution">
    <text evidence="5">The sequence shown here is derived from an EMBL/GenBank/DDBJ whole genome shotgun (WGS) entry which is preliminary data.</text>
</comment>
<evidence type="ECO:0000313" key="6">
    <source>
        <dbReference type="Proteomes" id="UP001314229"/>
    </source>
</evidence>
<dbReference type="GO" id="GO:0005576">
    <property type="term" value="C:extracellular region"/>
    <property type="evidence" value="ECO:0007669"/>
    <property type="project" value="UniProtKB-SubCell"/>
</dbReference>
<dbReference type="InterPro" id="IPR029034">
    <property type="entry name" value="Cystine-knot_cytokine"/>
</dbReference>
<sequence>MQTSSTAPATGNSTCTTCISMNEFNDHAGRYRTWHMNMPQPPTSASLQDSSACQKAAKEIERRAAPTRPGPMEVQVSIDTDNNRIPHEIAVAECLCRGCIINQREEHDYNSVPVQPPLMVLRKSRCPHNPDKYVFKTEFILITVACTCVVPDV</sequence>
<dbReference type="Proteomes" id="UP001314229">
    <property type="component" value="Unassembled WGS sequence"/>
</dbReference>
<name>A0AAV1Q7Y9_SCOSC</name>
<proteinExistence type="inferred from homology"/>
<protein>
    <submittedName>
        <fullName evidence="5">Interleukin-25-like</fullName>
    </submittedName>
</protein>
<evidence type="ECO:0000313" key="5">
    <source>
        <dbReference type="EMBL" id="CAK6979159.1"/>
    </source>
</evidence>
<dbReference type="EMBL" id="CAWUFR010000554">
    <property type="protein sequence ID" value="CAK6979159.1"/>
    <property type="molecule type" value="Genomic_DNA"/>
</dbReference>
<dbReference type="SUPFAM" id="SSF57501">
    <property type="entry name" value="Cystine-knot cytokines"/>
    <property type="match status" value="1"/>
</dbReference>
<keyword evidence="4" id="KW-0732">Signal</keyword>
<evidence type="ECO:0000256" key="4">
    <source>
        <dbReference type="ARBA" id="ARBA00022729"/>
    </source>
</evidence>
<gene>
    <name evidence="5" type="ORF">FSCOSCO3_A008484</name>
</gene>
<dbReference type="AlphaFoldDB" id="A0AAV1Q7Y9"/>
<comment type="subcellular location">
    <subcellularLocation>
        <location evidence="1">Secreted</location>
    </subcellularLocation>
</comment>
<dbReference type="Pfam" id="PF06083">
    <property type="entry name" value="IL17"/>
    <property type="match status" value="1"/>
</dbReference>
<dbReference type="InterPro" id="IPR010345">
    <property type="entry name" value="IL-17_fam"/>
</dbReference>
<dbReference type="GO" id="GO:0005125">
    <property type="term" value="F:cytokine activity"/>
    <property type="evidence" value="ECO:0007669"/>
    <property type="project" value="InterPro"/>
</dbReference>
<evidence type="ECO:0000256" key="1">
    <source>
        <dbReference type="ARBA" id="ARBA00004613"/>
    </source>
</evidence>
<evidence type="ECO:0000256" key="2">
    <source>
        <dbReference type="ARBA" id="ARBA00007236"/>
    </source>
</evidence>
<reference evidence="5 6" key="1">
    <citation type="submission" date="2024-01" db="EMBL/GenBank/DDBJ databases">
        <authorList>
            <person name="Alioto T."/>
            <person name="Alioto T."/>
            <person name="Gomez Garrido J."/>
        </authorList>
    </citation>
    <scope>NUCLEOTIDE SEQUENCE [LARGE SCALE GENOMIC DNA]</scope>
</reference>
<comment type="similarity">
    <text evidence="2">Belongs to the IL-17 family.</text>
</comment>
<evidence type="ECO:0000256" key="3">
    <source>
        <dbReference type="ARBA" id="ARBA00022525"/>
    </source>
</evidence>
<keyword evidence="6" id="KW-1185">Reference proteome</keyword>
<keyword evidence="3" id="KW-0964">Secreted</keyword>
<organism evidence="5 6">
    <name type="scientific">Scomber scombrus</name>
    <name type="common">Atlantic mackerel</name>
    <name type="synonym">Scomber vernalis</name>
    <dbReference type="NCBI Taxonomy" id="13677"/>
    <lineage>
        <taxon>Eukaryota</taxon>
        <taxon>Metazoa</taxon>
        <taxon>Chordata</taxon>
        <taxon>Craniata</taxon>
        <taxon>Vertebrata</taxon>
        <taxon>Euteleostomi</taxon>
        <taxon>Actinopterygii</taxon>
        <taxon>Neopterygii</taxon>
        <taxon>Teleostei</taxon>
        <taxon>Neoteleostei</taxon>
        <taxon>Acanthomorphata</taxon>
        <taxon>Pelagiaria</taxon>
        <taxon>Scombriformes</taxon>
        <taxon>Scombridae</taxon>
        <taxon>Scomber</taxon>
    </lineage>
</organism>